<dbReference type="Pfam" id="PF01553">
    <property type="entry name" value="Acyltransferase"/>
    <property type="match status" value="1"/>
</dbReference>
<keyword evidence="2 4" id="KW-0012">Acyltransferase</keyword>
<dbReference type="AlphaFoldDB" id="A0A9D2MDA0"/>
<dbReference type="CDD" id="cd07989">
    <property type="entry name" value="LPLAT_AGPAT-like"/>
    <property type="match status" value="1"/>
</dbReference>
<dbReference type="GO" id="GO:0003841">
    <property type="term" value="F:1-acylglycerol-3-phosphate O-acyltransferase activity"/>
    <property type="evidence" value="ECO:0007669"/>
    <property type="project" value="TreeGrafter"/>
</dbReference>
<protein>
    <submittedName>
        <fullName evidence="4">1-acyl-sn-glycerol-3-phosphate acyltransferase</fullName>
    </submittedName>
</protein>
<dbReference type="EMBL" id="DWYC01000094">
    <property type="protein sequence ID" value="HJB58028.1"/>
    <property type="molecule type" value="Genomic_DNA"/>
</dbReference>
<gene>
    <name evidence="4" type="ORF">H9714_10820</name>
</gene>
<accession>A0A9D2MDA0</accession>
<evidence type="ECO:0000259" key="3">
    <source>
        <dbReference type="SMART" id="SM00563"/>
    </source>
</evidence>
<evidence type="ECO:0000313" key="5">
    <source>
        <dbReference type="Proteomes" id="UP000824208"/>
    </source>
</evidence>
<proteinExistence type="predicted"/>
<evidence type="ECO:0000313" key="4">
    <source>
        <dbReference type="EMBL" id="HJB58028.1"/>
    </source>
</evidence>
<dbReference type="InterPro" id="IPR002123">
    <property type="entry name" value="Plipid/glycerol_acylTrfase"/>
</dbReference>
<dbReference type="Proteomes" id="UP000824208">
    <property type="component" value="Unassembled WGS sequence"/>
</dbReference>
<evidence type="ECO:0000256" key="1">
    <source>
        <dbReference type="ARBA" id="ARBA00022679"/>
    </source>
</evidence>
<dbReference type="SMART" id="SM00563">
    <property type="entry name" value="PlsC"/>
    <property type="match status" value="1"/>
</dbReference>
<name>A0A9D2MDA0_9FIRM</name>
<evidence type="ECO:0000256" key="2">
    <source>
        <dbReference type="ARBA" id="ARBA00023315"/>
    </source>
</evidence>
<reference evidence="4" key="1">
    <citation type="journal article" date="2021" name="PeerJ">
        <title>Extensive microbial diversity within the chicken gut microbiome revealed by metagenomics and culture.</title>
        <authorList>
            <person name="Gilroy R."/>
            <person name="Ravi A."/>
            <person name="Getino M."/>
            <person name="Pursley I."/>
            <person name="Horton D.L."/>
            <person name="Alikhan N.F."/>
            <person name="Baker D."/>
            <person name="Gharbi K."/>
            <person name="Hall N."/>
            <person name="Watson M."/>
            <person name="Adriaenssens E.M."/>
            <person name="Foster-Nyarko E."/>
            <person name="Jarju S."/>
            <person name="Secka A."/>
            <person name="Antonio M."/>
            <person name="Oren A."/>
            <person name="Chaudhuri R.R."/>
            <person name="La Ragione R."/>
            <person name="Hildebrand F."/>
            <person name="Pallen M.J."/>
        </authorList>
    </citation>
    <scope>NUCLEOTIDE SEQUENCE</scope>
    <source>
        <strain evidence="4">CHK189-11263</strain>
    </source>
</reference>
<dbReference type="PANTHER" id="PTHR10434">
    <property type="entry name" value="1-ACYL-SN-GLYCEROL-3-PHOSPHATE ACYLTRANSFERASE"/>
    <property type="match status" value="1"/>
</dbReference>
<feature type="domain" description="Phospholipid/glycerol acyltransferase" evidence="3">
    <location>
        <begin position="38"/>
        <end position="154"/>
    </location>
</feature>
<dbReference type="GO" id="GO:0006654">
    <property type="term" value="P:phosphatidic acid biosynthetic process"/>
    <property type="evidence" value="ECO:0007669"/>
    <property type="project" value="TreeGrafter"/>
</dbReference>
<dbReference type="SUPFAM" id="SSF69593">
    <property type="entry name" value="Glycerol-3-phosphate (1)-acyltransferase"/>
    <property type="match status" value="1"/>
</dbReference>
<reference evidence="4" key="2">
    <citation type="submission" date="2021-04" db="EMBL/GenBank/DDBJ databases">
        <authorList>
            <person name="Gilroy R."/>
        </authorList>
    </citation>
    <scope>NUCLEOTIDE SEQUENCE</scope>
    <source>
        <strain evidence="4">CHK189-11263</strain>
    </source>
</reference>
<comment type="caution">
    <text evidence="4">The sequence shown here is derived from an EMBL/GenBank/DDBJ whole genome shotgun (WGS) entry which is preliminary data.</text>
</comment>
<keyword evidence="1" id="KW-0808">Transferase</keyword>
<dbReference type="PANTHER" id="PTHR10434:SF11">
    <property type="entry name" value="1-ACYL-SN-GLYCEROL-3-PHOSPHATE ACYLTRANSFERASE"/>
    <property type="match status" value="1"/>
</dbReference>
<organism evidence="4 5">
    <name type="scientific">Candidatus Flavonifractor intestinipullorum</name>
    <dbReference type="NCBI Taxonomy" id="2838587"/>
    <lineage>
        <taxon>Bacteria</taxon>
        <taxon>Bacillati</taxon>
        <taxon>Bacillota</taxon>
        <taxon>Clostridia</taxon>
        <taxon>Eubacteriales</taxon>
        <taxon>Oscillospiraceae</taxon>
        <taxon>Flavonifractor</taxon>
    </lineage>
</organism>
<sequence>MKSIHRWYTFLYCIIYPFFNLVHPGKVLGREHIPEGSVMICCNHTSDSDPLYLAFAFGLKNQLRPMAKIELLRVPVVGWLLSKAGIFGVDRGKSDVGALKQAMQFLRSGEKVLIFPEGHRVRESRGDVSQPKAGAAMLAVRCGVPILPVYIPEKKRWFRRTPVVIGEAFTPTVATRKGTQEEYEAITADLMNRIRALRALAE</sequence>